<dbReference type="AlphaFoldDB" id="A0AA88E840"/>
<evidence type="ECO:0000313" key="3">
    <source>
        <dbReference type="Proteomes" id="UP001187192"/>
    </source>
</evidence>
<evidence type="ECO:0000256" key="1">
    <source>
        <dbReference type="SAM" id="MobiDB-lite"/>
    </source>
</evidence>
<comment type="caution">
    <text evidence="2">The sequence shown here is derived from an EMBL/GenBank/DDBJ whole genome shotgun (WGS) entry which is preliminary data.</text>
</comment>
<keyword evidence="3" id="KW-1185">Reference proteome</keyword>
<protein>
    <submittedName>
        <fullName evidence="2">Uncharacterized protein</fullName>
    </submittedName>
</protein>
<gene>
    <name evidence="2" type="ORF">TIFTF001_038036</name>
</gene>
<proteinExistence type="predicted"/>
<organism evidence="2 3">
    <name type="scientific">Ficus carica</name>
    <name type="common">Common fig</name>
    <dbReference type="NCBI Taxonomy" id="3494"/>
    <lineage>
        <taxon>Eukaryota</taxon>
        <taxon>Viridiplantae</taxon>
        <taxon>Streptophyta</taxon>
        <taxon>Embryophyta</taxon>
        <taxon>Tracheophyta</taxon>
        <taxon>Spermatophyta</taxon>
        <taxon>Magnoliopsida</taxon>
        <taxon>eudicotyledons</taxon>
        <taxon>Gunneridae</taxon>
        <taxon>Pentapetalae</taxon>
        <taxon>rosids</taxon>
        <taxon>fabids</taxon>
        <taxon>Rosales</taxon>
        <taxon>Moraceae</taxon>
        <taxon>Ficeae</taxon>
        <taxon>Ficus</taxon>
    </lineage>
</organism>
<evidence type="ECO:0000313" key="2">
    <source>
        <dbReference type="EMBL" id="GMN68983.1"/>
    </source>
</evidence>
<dbReference type="Proteomes" id="UP001187192">
    <property type="component" value="Unassembled WGS sequence"/>
</dbReference>
<dbReference type="EMBL" id="BTGU01000743">
    <property type="protein sequence ID" value="GMN68983.1"/>
    <property type="molecule type" value="Genomic_DNA"/>
</dbReference>
<name>A0AA88E840_FICCA</name>
<accession>A0AA88E840</accession>
<feature type="region of interest" description="Disordered" evidence="1">
    <location>
        <begin position="50"/>
        <end position="78"/>
    </location>
</feature>
<sequence length="78" mass="8702">MTHVVPSIEDVHRMAIQQGQNLTELQGRLNQQDRVLHEVFLTRPPRCLPPIPITSSGPTILLPPPPETREGSDDNKGM</sequence>
<feature type="compositionally biased region" description="Basic and acidic residues" evidence="1">
    <location>
        <begin position="67"/>
        <end position="78"/>
    </location>
</feature>
<reference evidence="2" key="1">
    <citation type="submission" date="2023-07" db="EMBL/GenBank/DDBJ databases">
        <title>draft genome sequence of fig (Ficus carica).</title>
        <authorList>
            <person name="Takahashi T."/>
            <person name="Nishimura K."/>
        </authorList>
    </citation>
    <scope>NUCLEOTIDE SEQUENCE</scope>
</reference>